<accession>A0A1R3GUE7</accession>
<evidence type="ECO:0000313" key="8">
    <source>
        <dbReference type="EMBL" id="OMO61735.1"/>
    </source>
</evidence>
<dbReference type="PROSITE" id="PS50102">
    <property type="entry name" value="RRM"/>
    <property type="match status" value="1"/>
</dbReference>
<feature type="domain" description="RRM" evidence="7">
    <location>
        <begin position="35"/>
        <end position="112"/>
    </location>
</feature>
<sequence>MRRRELSRLREAPRQRFQSGRSGDTESFRWLLSLHTTFVSNISTRISRKDIWDLFNDYGGVVDVFVPSRRRNSSSIFAFVRYCYEEKRIKAVTLANRRRVDGRFLMVRKATVRKVDRDPADDFGRRRFQSQSYRRRSYGSQLGRSQRILRGIMSGPKVLSTSNDNGVGNDFEKREVEEELEKEVAVDMDDSYVFCEELELAVLIPEVDILWLERSVVVSIRDSADVFVVMNNIKDLEPGWLVEGLAARI</sequence>
<dbReference type="PANTHER" id="PTHR48028">
    <property type="entry name" value="GLYCINE-RICH RNA-BINDING PROTEIN RZ1A"/>
    <property type="match status" value="1"/>
</dbReference>
<gene>
    <name evidence="8" type="ORF">COLO4_33347</name>
</gene>
<dbReference type="STRING" id="93759.A0A1R3GUE7"/>
<dbReference type="GO" id="GO:0005634">
    <property type="term" value="C:nucleus"/>
    <property type="evidence" value="ECO:0007669"/>
    <property type="project" value="UniProtKB-SubCell"/>
</dbReference>
<dbReference type="GO" id="GO:0006397">
    <property type="term" value="P:mRNA processing"/>
    <property type="evidence" value="ECO:0007669"/>
    <property type="project" value="UniProtKB-KW"/>
</dbReference>
<dbReference type="Gene3D" id="3.30.70.330">
    <property type="match status" value="1"/>
</dbReference>
<evidence type="ECO:0000259" key="7">
    <source>
        <dbReference type="PROSITE" id="PS50102"/>
    </source>
</evidence>
<dbReference type="InterPro" id="IPR035979">
    <property type="entry name" value="RBD_domain_sf"/>
</dbReference>
<dbReference type="SUPFAM" id="SSF54928">
    <property type="entry name" value="RNA-binding domain, RBD"/>
    <property type="match status" value="1"/>
</dbReference>
<evidence type="ECO:0000313" key="9">
    <source>
        <dbReference type="Proteomes" id="UP000187203"/>
    </source>
</evidence>
<dbReference type="AlphaFoldDB" id="A0A1R3GUE7"/>
<protein>
    <recommendedName>
        <fullName evidence="7">RRM domain-containing protein</fullName>
    </recommendedName>
</protein>
<keyword evidence="5" id="KW-0539">Nucleus</keyword>
<reference evidence="9" key="1">
    <citation type="submission" date="2013-09" db="EMBL/GenBank/DDBJ databases">
        <title>Corchorus olitorius genome sequencing.</title>
        <authorList>
            <person name="Alam M."/>
            <person name="Haque M.S."/>
            <person name="Islam M.S."/>
            <person name="Emdad E.M."/>
            <person name="Islam M.M."/>
            <person name="Ahmed B."/>
            <person name="Halim A."/>
            <person name="Hossen Q.M.M."/>
            <person name="Hossain M.Z."/>
            <person name="Ahmed R."/>
            <person name="Khan M.M."/>
            <person name="Islam R."/>
            <person name="Rashid M.M."/>
            <person name="Khan S.A."/>
            <person name="Rahman M.S."/>
            <person name="Alam M."/>
            <person name="Yahiya A.S."/>
            <person name="Khan M.S."/>
            <person name="Azam M.S."/>
            <person name="Haque T."/>
            <person name="Lashkar M.Z.H."/>
            <person name="Akhand A.I."/>
            <person name="Morshed G."/>
            <person name="Roy S."/>
            <person name="Uddin K.S."/>
            <person name="Rabeya T."/>
            <person name="Hossain A.S."/>
            <person name="Chowdhury A."/>
            <person name="Snigdha A.R."/>
            <person name="Mortoza M.S."/>
            <person name="Matin S.A."/>
            <person name="Hoque S.M.E."/>
            <person name="Islam M.K."/>
            <person name="Roy D.K."/>
            <person name="Haider R."/>
            <person name="Moosa M.M."/>
            <person name="Elias S.M."/>
            <person name="Hasan A.M."/>
            <person name="Jahan S."/>
            <person name="Shafiuddin M."/>
            <person name="Mahmood N."/>
            <person name="Shommy N.S."/>
        </authorList>
    </citation>
    <scope>NUCLEOTIDE SEQUENCE [LARGE SCALE GENOMIC DNA]</scope>
    <source>
        <strain evidence="9">cv. O-4</strain>
    </source>
</reference>
<dbReference type="PANTHER" id="PTHR48028:SF4">
    <property type="entry name" value="SC35-LIKE SPLICING FACTOR"/>
    <property type="match status" value="1"/>
</dbReference>
<dbReference type="EMBL" id="AWUE01021573">
    <property type="protein sequence ID" value="OMO61735.1"/>
    <property type="molecule type" value="Genomic_DNA"/>
</dbReference>
<evidence type="ECO:0000256" key="2">
    <source>
        <dbReference type="ARBA" id="ARBA00022664"/>
    </source>
</evidence>
<keyword evidence="4" id="KW-0508">mRNA splicing</keyword>
<name>A0A1R3GUE7_9ROSI</name>
<dbReference type="GO" id="GO:0008380">
    <property type="term" value="P:RNA splicing"/>
    <property type="evidence" value="ECO:0007669"/>
    <property type="project" value="UniProtKB-KW"/>
</dbReference>
<dbReference type="Proteomes" id="UP000187203">
    <property type="component" value="Unassembled WGS sequence"/>
</dbReference>
<dbReference type="InterPro" id="IPR051106">
    <property type="entry name" value="RNA-bind/splicing_reg"/>
</dbReference>
<comment type="caution">
    <text evidence="8">The sequence shown here is derived from an EMBL/GenBank/DDBJ whole genome shotgun (WGS) entry which is preliminary data.</text>
</comment>
<dbReference type="InterPro" id="IPR000504">
    <property type="entry name" value="RRM_dom"/>
</dbReference>
<evidence type="ECO:0000256" key="3">
    <source>
        <dbReference type="ARBA" id="ARBA00022884"/>
    </source>
</evidence>
<evidence type="ECO:0000256" key="1">
    <source>
        <dbReference type="ARBA" id="ARBA00004123"/>
    </source>
</evidence>
<evidence type="ECO:0000256" key="6">
    <source>
        <dbReference type="PROSITE-ProRule" id="PRU00176"/>
    </source>
</evidence>
<dbReference type="Pfam" id="PF00076">
    <property type="entry name" value="RRM_1"/>
    <property type="match status" value="1"/>
</dbReference>
<keyword evidence="9" id="KW-1185">Reference proteome</keyword>
<keyword evidence="3 6" id="KW-0694">RNA-binding</keyword>
<dbReference type="InterPro" id="IPR012677">
    <property type="entry name" value="Nucleotide-bd_a/b_plait_sf"/>
</dbReference>
<dbReference type="OrthoDB" id="1749483at2759"/>
<evidence type="ECO:0000256" key="4">
    <source>
        <dbReference type="ARBA" id="ARBA00023187"/>
    </source>
</evidence>
<organism evidence="8 9">
    <name type="scientific">Corchorus olitorius</name>
    <dbReference type="NCBI Taxonomy" id="93759"/>
    <lineage>
        <taxon>Eukaryota</taxon>
        <taxon>Viridiplantae</taxon>
        <taxon>Streptophyta</taxon>
        <taxon>Embryophyta</taxon>
        <taxon>Tracheophyta</taxon>
        <taxon>Spermatophyta</taxon>
        <taxon>Magnoliopsida</taxon>
        <taxon>eudicotyledons</taxon>
        <taxon>Gunneridae</taxon>
        <taxon>Pentapetalae</taxon>
        <taxon>rosids</taxon>
        <taxon>malvids</taxon>
        <taxon>Malvales</taxon>
        <taxon>Malvaceae</taxon>
        <taxon>Grewioideae</taxon>
        <taxon>Apeibeae</taxon>
        <taxon>Corchorus</taxon>
    </lineage>
</organism>
<comment type="subcellular location">
    <subcellularLocation>
        <location evidence="1">Nucleus</location>
    </subcellularLocation>
</comment>
<proteinExistence type="predicted"/>
<dbReference type="CDD" id="cd00590">
    <property type="entry name" value="RRM_SF"/>
    <property type="match status" value="1"/>
</dbReference>
<keyword evidence="2" id="KW-0507">mRNA processing</keyword>
<dbReference type="SMART" id="SM00360">
    <property type="entry name" value="RRM"/>
    <property type="match status" value="1"/>
</dbReference>
<dbReference type="GO" id="GO:0003723">
    <property type="term" value="F:RNA binding"/>
    <property type="evidence" value="ECO:0007669"/>
    <property type="project" value="UniProtKB-UniRule"/>
</dbReference>
<evidence type="ECO:0000256" key="5">
    <source>
        <dbReference type="ARBA" id="ARBA00023242"/>
    </source>
</evidence>